<evidence type="ECO:0000256" key="8">
    <source>
        <dbReference type="ARBA" id="ARBA00023012"/>
    </source>
</evidence>
<evidence type="ECO:0000256" key="7">
    <source>
        <dbReference type="ARBA" id="ARBA00022840"/>
    </source>
</evidence>
<dbReference type="SMART" id="SM00388">
    <property type="entry name" value="HisKA"/>
    <property type="match status" value="1"/>
</dbReference>
<keyword evidence="5" id="KW-0547">Nucleotide-binding</keyword>
<evidence type="ECO:0000259" key="9">
    <source>
        <dbReference type="PROSITE" id="PS50109"/>
    </source>
</evidence>
<dbReference type="Gene3D" id="3.30.450.20">
    <property type="entry name" value="PAS domain"/>
    <property type="match status" value="1"/>
</dbReference>
<evidence type="ECO:0000313" key="12">
    <source>
        <dbReference type="Proteomes" id="UP001319060"/>
    </source>
</evidence>
<dbReference type="Pfam" id="PF00512">
    <property type="entry name" value="HisKA"/>
    <property type="match status" value="1"/>
</dbReference>
<feature type="domain" description="Histidine kinase" evidence="9">
    <location>
        <begin position="299"/>
        <end position="504"/>
    </location>
</feature>
<dbReference type="PANTHER" id="PTHR43065:SF34">
    <property type="entry name" value="SPORULATION KINASE A"/>
    <property type="match status" value="1"/>
</dbReference>
<reference evidence="11 12" key="1">
    <citation type="submission" date="2021-01" db="EMBL/GenBank/DDBJ databases">
        <title>Genome Sequencing of Type Strains.</title>
        <authorList>
            <person name="Lemaire J.F."/>
            <person name="Inderbitzin P."/>
            <person name="Collins S.B."/>
            <person name="Wespe N."/>
            <person name="Knight-Connoni V."/>
        </authorList>
    </citation>
    <scope>NUCLEOTIDE SEQUENCE [LARGE SCALE GENOMIC DNA]</scope>
    <source>
        <strain evidence="11 12">DSM 14730</strain>
    </source>
</reference>
<evidence type="ECO:0000256" key="5">
    <source>
        <dbReference type="ARBA" id="ARBA00022741"/>
    </source>
</evidence>
<dbReference type="InterPro" id="IPR003661">
    <property type="entry name" value="HisK_dim/P_dom"/>
</dbReference>
<dbReference type="InterPro" id="IPR001610">
    <property type="entry name" value="PAC"/>
</dbReference>
<keyword evidence="6" id="KW-0418">Kinase</keyword>
<dbReference type="SUPFAM" id="SSF55785">
    <property type="entry name" value="PYP-like sensor domain (PAS domain)"/>
    <property type="match status" value="1"/>
</dbReference>
<comment type="catalytic activity">
    <reaction evidence="1">
        <text>ATP + protein L-histidine = ADP + protein N-phospho-L-histidine.</text>
        <dbReference type="EC" id="2.7.13.3"/>
    </reaction>
</comment>
<name>A0ABS2ZEM1_9BACL</name>
<protein>
    <recommendedName>
        <fullName evidence="2">histidine kinase</fullName>
        <ecNumber evidence="2">2.7.13.3</ecNumber>
    </recommendedName>
</protein>
<accession>A0ABS2ZEM1</accession>
<dbReference type="SUPFAM" id="SSF55874">
    <property type="entry name" value="ATPase domain of HSP90 chaperone/DNA topoisomerase II/histidine kinase"/>
    <property type="match status" value="1"/>
</dbReference>
<evidence type="ECO:0000256" key="3">
    <source>
        <dbReference type="ARBA" id="ARBA00022553"/>
    </source>
</evidence>
<dbReference type="CDD" id="cd00130">
    <property type="entry name" value="PAS"/>
    <property type="match status" value="1"/>
</dbReference>
<dbReference type="Pfam" id="PF02518">
    <property type="entry name" value="HATPase_c"/>
    <property type="match status" value="1"/>
</dbReference>
<dbReference type="PANTHER" id="PTHR43065">
    <property type="entry name" value="SENSOR HISTIDINE KINASE"/>
    <property type="match status" value="1"/>
</dbReference>
<dbReference type="EC" id="2.7.13.3" evidence="2"/>
<evidence type="ECO:0000256" key="1">
    <source>
        <dbReference type="ARBA" id="ARBA00000085"/>
    </source>
</evidence>
<dbReference type="RefSeq" id="WP_188400936.1">
    <property type="nucleotide sequence ID" value="NZ_BMCE01000001.1"/>
</dbReference>
<proteinExistence type="predicted"/>
<evidence type="ECO:0000256" key="2">
    <source>
        <dbReference type="ARBA" id="ARBA00012438"/>
    </source>
</evidence>
<dbReference type="SMART" id="SM00387">
    <property type="entry name" value="HATPase_c"/>
    <property type="match status" value="1"/>
</dbReference>
<keyword evidence="8" id="KW-0902">Two-component regulatory system</keyword>
<dbReference type="SMART" id="SM00086">
    <property type="entry name" value="PAC"/>
    <property type="match status" value="1"/>
</dbReference>
<dbReference type="InterPro" id="IPR004358">
    <property type="entry name" value="Sig_transdc_His_kin-like_C"/>
</dbReference>
<dbReference type="Proteomes" id="UP001319060">
    <property type="component" value="Unassembled WGS sequence"/>
</dbReference>
<dbReference type="SUPFAM" id="SSF47384">
    <property type="entry name" value="Homodimeric domain of signal transducing histidine kinase"/>
    <property type="match status" value="1"/>
</dbReference>
<dbReference type="EMBL" id="JAFHKS010000044">
    <property type="protein sequence ID" value="MBN3546629.1"/>
    <property type="molecule type" value="Genomic_DNA"/>
</dbReference>
<keyword evidence="4" id="KW-0808">Transferase</keyword>
<dbReference type="Pfam" id="PF13426">
    <property type="entry name" value="PAS_9"/>
    <property type="match status" value="1"/>
</dbReference>
<dbReference type="InterPro" id="IPR035965">
    <property type="entry name" value="PAS-like_dom_sf"/>
</dbReference>
<dbReference type="InterPro" id="IPR036097">
    <property type="entry name" value="HisK_dim/P_sf"/>
</dbReference>
<dbReference type="CDD" id="cd00075">
    <property type="entry name" value="HATPase"/>
    <property type="match status" value="1"/>
</dbReference>
<feature type="domain" description="PAC" evidence="10">
    <location>
        <begin position="232"/>
        <end position="286"/>
    </location>
</feature>
<dbReference type="PROSITE" id="PS50113">
    <property type="entry name" value="PAC"/>
    <property type="match status" value="1"/>
</dbReference>
<dbReference type="PRINTS" id="PR00344">
    <property type="entry name" value="BCTRLSENSOR"/>
</dbReference>
<evidence type="ECO:0000256" key="4">
    <source>
        <dbReference type="ARBA" id="ARBA00022679"/>
    </source>
</evidence>
<evidence type="ECO:0000256" key="6">
    <source>
        <dbReference type="ARBA" id="ARBA00022777"/>
    </source>
</evidence>
<keyword evidence="7" id="KW-0067">ATP-binding</keyword>
<sequence length="518" mass="58798">MESYKDLGRKISMNSIRLVDRISPIENLEDTFLAYLNKVASWMETLFSYLGEALSDDSHAVEGKIKRWADEFGQRSSDCEIPLDYALHFIFGSRMAICEFLEEELFHNPISAELIARGSNKINLLIDLAARSIVTHYTNSMNNTKRALQHSNRNLDISLAELNNIRTALYEATIFSITDKDNCIIQVNDQFCRLTKYDRNELIGQDHGKIFVSGVHSEEYLENIRQEIKAGRVWNGEICNRAKDGTLYWVDTTIIPFLDPEGVAYQHISIQYDVTEKKKTEEILLKSEKVSLIGDLAAGIAHEIRNPLTSIGGLVQLIDESEPEKNDFYKEIILTEINRINFIVSELMVLAKPHAVYFSWFNIEDSIQNVIDLMQPEANLRNVMFTFDNKENITKIYGEKNQLTQVIINMIKNAMEALPTGGTIQLSAVQNNGRIVLSIRDNGIGMSDEQKKRLGEPFYTTKFNGTGLGLMVCFKIIQNHKGTIEIDSELNAGTTIKITLPIHTANSTERVKVDKNLM</sequence>
<dbReference type="InterPro" id="IPR000700">
    <property type="entry name" value="PAS-assoc_C"/>
</dbReference>
<dbReference type="CDD" id="cd00082">
    <property type="entry name" value="HisKA"/>
    <property type="match status" value="1"/>
</dbReference>
<comment type="caution">
    <text evidence="11">The sequence shown here is derived from an EMBL/GenBank/DDBJ whole genome shotgun (WGS) entry which is preliminary data.</text>
</comment>
<dbReference type="PROSITE" id="PS50109">
    <property type="entry name" value="HIS_KIN"/>
    <property type="match status" value="1"/>
</dbReference>
<organism evidence="11 12">
    <name type="scientific">Fictibacillus barbaricus</name>
    <dbReference type="NCBI Taxonomy" id="182136"/>
    <lineage>
        <taxon>Bacteria</taxon>
        <taxon>Bacillati</taxon>
        <taxon>Bacillota</taxon>
        <taxon>Bacilli</taxon>
        <taxon>Bacillales</taxon>
        <taxon>Fictibacillaceae</taxon>
        <taxon>Fictibacillus</taxon>
    </lineage>
</organism>
<dbReference type="Gene3D" id="1.10.287.130">
    <property type="match status" value="1"/>
</dbReference>
<keyword evidence="3" id="KW-0597">Phosphoprotein</keyword>
<evidence type="ECO:0000313" key="11">
    <source>
        <dbReference type="EMBL" id="MBN3546629.1"/>
    </source>
</evidence>
<dbReference type="InterPro" id="IPR005467">
    <property type="entry name" value="His_kinase_dom"/>
</dbReference>
<dbReference type="InterPro" id="IPR036890">
    <property type="entry name" value="HATPase_C_sf"/>
</dbReference>
<evidence type="ECO:0000259" key="10">
    <source>
        <dbReference type="PROSITE" id="PS50113"/>
    </source>
</evidence>
<dbReference type="NCBIfam" id="TIGR00229">
    <property type="entry name" value="sensory_box"/>
    <property type="match status" value="1"/>
</dbReference>
<dbReference type="Gene3D" id="3.30.565.10">
    <property type="entry name" value="Histidine kinase-like ATPase, C-terminal domain"/>
    <property type="match status" value="1"/>
</dbReference>
<keyword evidence="12" id="KW-1185">Reference proteome</keyword>
<dbReference type="InterPro" id="IPR003594">
    <property type="entry name" value="HATPase_dom"/>
</dbReference>
<gene>
    <name evidence="11" type="ORF">JYA64_15080</name>
</gene>
<dbReference type="InterPro" id="IPR000014">
    <property type="entry name" value="PAS"/>
</dbReference>